<name>A0ABM7H7K9_9EURY</name>
<keyword evidence="2 3" id="KW-0802">TPR repeat</keyword>
<evidence type="ECO:0000259" key="5">
    <source>
        <dbReference type="PROSITE" id="PS50104"/>
    </source>
</evidence>
<dbReference type="InterPro" id="IPR050498">
    <property type="entry name" value="Ycf3"/>
</dbReference>
<dbReference type="PROSITE" id="PS50104">
    <property type="entry name" value="TIR"/>
    <property type="match status" value="1"/>
</dbReference>
<feature type="repeat" description="TPR" evidence="3">
    <location>
        <begin position="66"/>
        <end position="99"/>
    </location>
</feature>
<reference evidence="6 7" key="1">
    <citation type="submission" date="2019-06" db="EMBL/GenBank/DDBJ databases">
        <title>Complete genome sequence of Methanoculleus chikugoensis strain MG62.</title>
        <authorList>
            <person name="Asakawa S."/>
            <person name="Dianou D."/>
        </authorList>
    </citation>
    <scope>NUCLEOTIDE SEQUENCE [LARGE SCALE GENOMIC DNA]</scope>
    <source>
        <strain evidence="6 7">MG62</strain>
    </source>
</reference>
<dbReference type="Proteomes" id="UP000824969">
    <property type="component" value="Chromosome"/>
</dbReference>
<feature type="repeat" description="TPR" evidence="3">
    <location>
        <begin position="134"/>
        <end position="167"/>
    </location>
</feature>
<keyword evidence="4" id="KW-1133">Transmembrane helix</keyword>
<evidence type="ECO:0000313" key="6">
    <source>
        <dbReference type="EMBL" id="BBL68758.1"/>
    </source>
</evidence>
<feature type="domain" description="TIR" evidence="5">
    <location>
        <begin position="404"/>
        <end position="535"/>
    </location>
</feature>
<evidence type="ECO:0000256" key="2">
    <source>
        <dbReference type="ARBA" id="ARBA00022803"/>
    </source>
</evidence>
<feature type="repeat" description="TPR" evidence="3">
    <location>
        <begin position="32"/>
        <end position="65"/>
    </location>
</feature>
<accession>A0ABM7H7K9</accession>
<keyword evidence="7" id="KW-1185">Reference proteome</keyword>
<evidence type="ECO:0000256" key="4">
    <source>
        <dbReference type="SAM" id="Phobius"/>
    </source>
</evidence>
<dbReference type="Pfam" id="PF13181">
    <property type="entry name" value="TPR_8"/>
    <property type="match status" value="2"/>
</dbReference>
<feature type="repeat" description="TPR" evidence="3">
    <location>
        <begin position="100"/>
        <end position="133"/>
    </location>
</feature>
<dbReference type="InterPro" id="IPR000157">
    <property type="entry name" value="TIR_dom"/>
</dbReference>
<dbReference type="InterPro" id="IPR019734">
    <property type="entry name" value="TPR_rpt"/>
</dbReference>
<feature type="repeat" description="TPR" evidence="3">
    <location>
        <begin position="276"/>
        <end position="309"/>
    </location>
</feature>
<dbReference type="EMBL" id="AP019781">
    <property type="protein sequence ID" value="BBL68758.1"/>
    <property type="molecule type" value="Genomic_DNA"/>
</dbReference>
<protein>
    <recommendedName>
        <fullName evidence="5">TIR domain-containing protein</fullName>
    </recommendedName>
</protein>
<organism evidence="6 7">
    <name type="scientific">Methanoculleus chikugoensis</name>
    <dbReference type="NCBI Taxonomy" id="118126"/>
    <lineage>
        <taxon>Archaea</taxon>
        <taxon>Methanobacteriati</taxon>
        <taxon>Methanobacteriota</taxon>
        <taxon>Stenosarchaea group</taxon>
        <taxon>Methanomicrobia</taxon>
        <taxon>Methanomicrobiales</taxon>
        <taxon>Methanomicrobiaceae</taxon>
        <taxon>Methanoculleus</taxon>
    </lineage>
</organism>
<sequence>MSAGLVASNARLIMLENVTNLSEAIEIAPNDPNLYIKRGDAYVEMSRFDEAVADYTKAIELNNSLSRPYAMRGVCYGAKGQYVQFSSDFNRAIELDPYFADYYVWRAGAYMGLNETDLALQDYDRAIDLDPNNPYPYAQKGFFFLNQGKFRSATNEANRALRIDPDYADAYVILGIIDFARNDLNSAEAHAKTAVALDESNSRGYNLLGCIASQKRAHADARHYAEEEINLTPFSPNGYIILSVACKHLGRYNESIEACNETIELSAADLTPERTSFGYSNRGATYIALGRYDAAVHDLTKAIELNPTNAYAYFKRAVAYESIGEHTLAREDHAKALEIDPDVDEHSTYIIVPKEVHEDYLPSLMGLPIWLLVIPAIICAIPVFYILRKRKVKEIIYGPAKDSVPHDVFISYSKNDKRTAYAICDALESNKIRCWIAPRNPPVGQNYQASIIDAIDASKIMVLVFSKSSNSSPHVLTEVSRAMSKGLTIIPFRLEAVPLSKEMEYLIGPRHWLDAVNPPLEHHITKLVDVITNQLKDSDNGMT</sequence>
<keyword evidence="4" id="KW-0472">Membrane</keyword>
<dbReference type="SMART" id="SM00028">
    <property type="entry name" value="TPR"/>
    <property type="match status" value="9"/>
</dbReference>
<keyword evidence="4" id="KW-0812">Transmembrane</keyword>
<dbReference type="PANTHER" id="PTHR44858:SF1">
    <property type="entry name" value="UDP-N-ACETYLGLUCOSAMINE--PEPTIDE N-ACETYLGLUCOSAMINYLTRANSFERASE SPINDLY-RELATED"/>
    <property type="match status" value="1"/>
</dbReference>
<keyword evidence="1" id="KW-0677">Repeat</keyword>
<dbReference type="Pfam" id="PF13414">
    <property type="entry name" value="TPR_11"/>
    <property type="match status" value="2"/>
</dbReference>
<feature type="transmembrane region" description="Helical" evidence="4">
    <location>
        <begin position="367"/>
        <end position="387"/>
    </location>
</feature>
<dbReference type="PROSITE" id="PS50293">
    <property type="entry name" value="TPR_REGION"/>
    <property type="match status" value="2"/>
</dbReference>
<proteinExistence type="predicted"/>
<evidence type="ECO:0000256" key="3">
    <source>
        <dbReference type="PROSITE-ProRule" id="PRU00339"/>
    </source>
</evidence>
<evidence type="ECO:0000313" key="7">
    <source>
        <dbReference type="Proteomes" id="UP000824969"/>
    </source>
</evidence>
<evidence type="ECO:0000256" key="1">
    <source>
        <dbReference type="ARBA" id="ARBA00022737"/>
    </source>
</evidence>
<dbReference type="Pfam" id="PF13676">
    <property type="entry name" value="TIR_2"/>
    <property type="match status" value="1"/>
</dbReference>
<dbReference type="PROSITE" id="PS50005">
    <property type="entry name" value="TPR"/>
    <property type="match status" value="6"/>
</dbReference>
<feature type="repeat" description="TPR" evidence="3">
    <location>
        <begin position="310"/>
        <end position="343"/>
    </location>
</feature>
<gene>
    <name evidence="6" type="ORF">MchiMG62_19390</name>
</gene>
<dbReference type="PANTHER" id="PTHR44858">
    <property type="entry name" value="TETRATRICOPEPTIDE REPEAT PROTEIN 6"/>
    <property type="match status" value="1"/>
</dbReference>